<keyword evidence="2" id="KW-1185">Reference proteome</keyword>
<proteinExistence type="predicted"/>
<accession>A0A9W8LPU3</accession>
<name>A0A9W8LPU3_9FUNG</name>
<dbReference type="EMBL" id="JANBUO010003265">
    <property type="protein sequence ID" value="KAJ2791742.1"/>
    <property type="molecule type" value="Genomic_DNA"/>
</dbReference>
<reference evidence="1" key="1">
    <citation type="submission" date="2022-07" db="EMBL/GenBank/DDBJ databases">
        <title>Phylogenomic reconstructions and comparative analyses of Kickxellomycotina fungi.</title>
        <authorList>
            <person name="Reynolds N.K."/>
            <person name="Stajich J.E."/>
            <person name="Barry K."/>
            <person name="Grigoriev I.V."/>
            <person name="Crous P."/>
            <person name="Smith M.E."/>
        </authorList>
    </citation>
    <scope>NUCLEOTIDE SEQUENCE</scope>
    <source>
        <strain evidence="1">NRRL 1565</strain>
    </source>
</reference>
<dbReference type="Proteomes" id="UP001140094">
    <property type="component" value="Unassembled WGS sequence"/>
</dbReference>
<dbReference type="AlphaFoldDB" id="A0A9W8LPU3"/>
<gene>
    <name evidence="1" type="ORF">H4R20_006826</name>
</gene>
<evidence type="ECO:0000313" key="2">
    <source>
        <dbReference type="Proteomes" id="UP001140094"/>
    </source>
</evidence>
<sequence>MLPQLNVDIKERICQIASLHNIFHDECSTPTWAGPKQFARVCVTLTHVDSSWRKVGIRHAWHTVYIDDRLAERVISDIRTLHGRHTRKLWIQVKFKSIASHYRRYVLTHENTDFQPFCDLLKWPRLSDLEIAYTHKCAFPGLAAYLAPRLGNIRRLTITGRVPIDMRRGALLMRSACLEEIHFCAIPREDDSLSSISSPSDPILSLPTAQKIQAITLT</sequence>
<feature type="non-terminal residue" evidence="1">
    <location>
        <position position="218"/>
    </location>
</feature>
<comment type="caution">
    <text evidence="1">The sequence shown here is derived from an EMBL/GenBank/DDBJ whole genome shotgun (WGS) entry which is preliminary data.</text>
</comment>
<protein>
    <submittedName>
        <fullName evidence="1">Uncharacterized protein</fullName>
    </submittedName>
</protein>
<evidence type="ECO:0000313" key="1">
    <source>
        <dbReference type="EMBL" id="KAJ2791742.1"/>
    </source>
</evidence>
<dbReference type="OrthoDB" id="5579076at2759"/>
<organism evidence="1 2">
    <name type="scientific">Coemansia guatemalensis</name>
    <dbReference type="NCBI Taxonomy" id="2761395"/>
    <lineage>
        <taxon>Eukaryota</taxon>
        <taxon>Fungi</taxon>
        <taxon>Fungi incertae sedis</taxon>
        <taxon>Zoopagomycota</taxon>
        <taxon>Kickxellomycotina</taxon>
        <taxon>Kickxellomycetes</taxon>
        <taxon>Kickxellales</taxon>
        <taxon>Kickxellaceae</taxon>
        <taxon>Coemansia</taxon>
    </lineage>
</organism>